<accession>A0A2I2FA85</accession>
<name>A0A2I2FA85_ASPCN</name>
<dbReference type="GeneID" id="36522306"/>
<dbReference type="AlphaFoldDB" id="A0A2I2FA85"/>
<proteinExistence type="predicted"/>
<reference evidence="1 2" key="1">
    <citation type="submission" date="2017-12" db="EMBL/GenBank/DDBJ databases">
        <authorList>
            <consortium name="DOE Joint Genome Institute"/>
            <person name="Haridas S."/>
            <person name="Kjaerbolling I."/>
            <person name="Vesth T.C."/>
            <person name="Frisvad J.C."/>
            <person name="Nybo J.L."/>
            <person name="Theobald S."/>
            <person name="Kuo A."/>
            <person name="Bowyer P."/>
            <person name="Matsuda Y."/>
            <person name="Mondo S."/>
            <person name="Lyhne E.K."/>
            <person name="Kogle M.E."/>
            <person name="Clum A."/>
            <person name="Lipzen A."/>
            <person name="Salamov A."/>
            <person name="Ngan C.Y."/>
            <person name="Daum C."/>
            <person name="Chiniquy J."/>
            <person name="Barry K."/>
            <person name="LaButti K."/>
            <person name="Simmons B.A."/>
            <person name="Magnuson J.K."/>
            <person name="Mortensen U.H."/>
            <person name="Larsen T.O."/>
            <person name="Grigoriev I.V."/>
            <person name="Baker S.E."/>
            <person name="Andersen M.R."/>
            <person name="Nordberg H.P."/>
            <person name="Cantor M.N."/>
            <person name="Hua S.X."/>
        </authorList>
    </citation>
    <scope>NUCLEOTIDE SEQUENCE [LARGE SCALE GENOMIC DNA]</scope>
    <source>
        <strain evidence="1 2">CBS 102.13</strain>
    </source>
</reference>
<dbReference type="EMBL" id="KZ559142">
    <property type="protein sequence ID" value="PLB37537.1"/>
    <property type="molecule type" value="Genomic_DNA"/>
</dbReference>
<dbReference type="OrthoDB" id="5350472at2759"/>
<protein>
    <submittedName>
        <fullName evidence="1">Uncharacterized protein</fullName>
    </submittedName>
</protein>
<dbReference type="Proteomes" id="UP000234585">
    <property type="component" value="Unassembled WGS sequence"/>
</dbReference>
<sequence>MAEHLLLWLNGQADLRIAYSFTLDEIVVCLQDIVNRPGVYGIPSQCVGNLMSIHQNVTRLRSVIPQHYKAKRGVEIANFYNSCPDGSDYLIPPPSQNIAREPNPHWPSAVASLRLIKWKHEGIAYWALPDLLGLFMSSLGSAPTGATKRNFYLPLTAVFGQWCMKLLGEGKWPAIFQCTWTEAGEYCLGASRGGFAARGIGGSWLAVLDRARYGVIRSPLLTLANWSQAWTPTIRASGRGRGTPFGRCGETYPFRRILMARRTAEEAGRVHGLALSKRYIGIAHMYDDRLSGVIWRSLVDPCANCRFLISLHNGDVTNFDKEAGREGAPP</sequence>
<keyword evidence="2" id="KW-1185">Reference proteome</keyword>
<dbReference type="RefSeq" id="XP_024671549.1">
    <property type="nucleotide sequence ID" value="XM_024815146.1"/>
</dbReference>
<gene>
    <name evidence="1" type="ORF">BDW47DRAFT_117949</name>
</gene>
<organism evidence="1 2">
    <name type="scientific">Aspergillus candidus</name>
    <dbReference type="NCBI Taxonomy" id="41067"/>
    <lineage>
        <taxon>Eukaryota</taxon>
        <taxon>Fungi</taxon>
        <taxon>Dikarya</taxon>
        <taxon>Ascomycota</taxon>
        <taxon>Pezizomycotina</taxon>
        <taxon>Eurotiomycetes</taxon>
        <taxon>Eurotiomycetidae</taxon>
        <taxon>Eurotiales</taxon>
        <taxon>Aspergillaceae</taxon>
        <taxon>Aspergillus</taxon>
        <taxon>Aspergillus subgen. Circumdati</taxon>
    </lineage>
</organism>
<evidence type="ECO:0000313" key="1">
    <source>
        <dbReference type="EMBL" id="PLB37537.1"/>
    </source>
</evidence>
<evidence type="ECO:0000313" key="2">
    <source>
        <dbReference type="Proteomes" id="UP000234585"/>
    </source>
</evidence>